<evidence type="ECO:0000313" key="2">
    <source>
        <dbReference type="Proteomes" id="UP000005741"/>
    </source>
</evidence>
<accession>H1YWS4</accession>
<keyword evidence="2" id="KW-1185">Reference proteome</keyword>
<dbReference type="InParanoid" id="H1YWS4"/>
<sequence>MFKEPLIVLLFLLLVTPAIGCTTFVVTPGASENGEMYVGHTNDGLGECVLGHNLSEDKTRVVYIPPSDHPYGSERPVLYDPNAGTDNPGGEEILGYIPELTHTYGYFTSAYGIMNEYQLMAGECTDHAKIAPDAEAGERMFYSSELSNVVLERSKTAREAVELAGNLIDTYGYYGNGETLIFADPEEAWVIEMCGGNLSDTESLWVAKKVPDGTVFVASNMFRIRDIEPGNPDILYSENLFEVAEKNGWWSAENKTLDWLSTVSNGEYSHPYYSLSRIWSVYNRISPSQNFSPYVEDSFSREYPFSVFPDHPLNDTEIFSLFRDHYEGTVFDLTTGIAAGPYGDPYRIRGKFDSHTDFEEGEIRPGAWPRPISAYYCAYSYVTESRRDLPYPVGGLCWFGFAQPSETCYTPLYSGTNTLPYSFENGNRSRFNRDSAWWSFNFVTNWARIQYSYIFPEIKEEQQKHENLFLSRQAVIEEEALEILNREGEDACREYLTSYTVDTAEDLVSSWWNLSDSLVVSYTNGGIFDPVSKSTTYPGYPDWWYQDAGYQYGPRIYDVEDLDSIPDLVYVNETVYTAPGSEYEYILKHQNAENCS</sequence>
<protein>
    <submittedName>
        <fullName evidence="1">Peptidase U34 dipeptidase</fullName>
    </submittedName>
</protein>
<dbReference type="AlphaFoldDB" id="H1YWS4"/>
<reference evidence="1 2" key="1">
    <citation type="submission" date="2011-10" db="EMBL/GenBank/DDBJ databases">
        <title>The Improved High-Quality Draft genome of Methanoplanus limicola DSM 2279.</title>
        <authorList>
            <consortium name="US DOE Joint Genome Institute (JGI-PGF)"/>
            <person name="Lucas S."/>
            <person name="Copeland A."/>
            <person name="Lapidus A."/>
            <person name="Glavina del Rio T."/>
            <person name="Dalin E."/>
            <person name="Tice H."/>
            <person name="Bruce D."/>
            <person name="Goodwin L."/>
            <person name="Pitluck S."/>
            <person name="Peters L."/>
            <person name="Mikhailova N."/>
            <person name="Lu M."/>
            <person name="Kyrpides N."/>
            <person name="Mavromatis K."/>
            <person name="Ivanova N."/>
            <person name="Markowitz V."/>
            <person name="Cheng J.-F."/>
            <person name="Hugenholtz P."/>
            <person name="Woyke T."/>
            <person name="Wu D."/>
            <person name="Wirth R."/>
            <person name="Brambilla E.-M."/>
            <person name="Klenk H.-P."/>
            <person name="Eisen J.A."/>
        </authorList>
    </citation>
    <scope>NUCLEOTIDE SEQUENCE [LARGE SCALE GENOMIC DNA]</scope>
    <source>
        <strain evidence="1 2">DSM 2279</strain>
    </source>
</reference>
<dbReference type="InterPro" id="IPR005322">
    <property type="entry name" value="Peptidase_C69"/>
</dbReference>
<dbReference type="PANTHER" id="PTHR12994">
    <property type="entry name" value="SECERNIN"/>
    <property type="match status" value="1"/>
</dbReference>
<dbReference type="PANTHER" id="PTHR12994:SF17">
    <property type="entry name" value="LD30995P"/>
    <property type="match status" value="1"/>
</dbReference>
<dbReference type="STRING" id="937775.Metlim_2780"/>
<name>H1YWS4_9EURY</name>
<dbReference type="EMBL" id="CM001436">
    <property type="protein sequence ID" value="EHQ36815.1"/>
    <property type="molecule type" value="Genomic_DNA"/>
</dbReference>
<organism evidence="1 2">
    <name type="scientific">Methanoplanus limicola DSM 2279</name>
    <dbReference type="NCBI Taxonomy" id="937775"/>
    <lineage>
        <taxon>Archaea</taxon>
        <taxon>Methanobacteriati</taxon>
        <taxon>Methanobacteriota</taxon>
        <taxon>Stenosarchaea group</taxon>
        <taxon>Methanomicrobia</taxon>
        <taxon>Methanomicrobiales</taxon>
        <taxon>Methanomicrobiaceae</taxon>
        <taxon>Methanoplanus</taxon>
    </lineage>
</organism>
<dbReference type="GO" id="GO:0070004">
    <property type="term" value="F:cysteine-type exopeptidase activity"/>
    <property type="evidence" value="ECO:0007669"/>
    <property type="project" value="InterPro"/>
</dbReference>
<proteinExistence type="predicted"/>
<dbReference type="OrthoDB" id="31005at2157"/>
<dbReference type="GO" id="GO:0006508">
    <property type="term" value="P:proteolysis"/>
    <property type="evidence" value="ECO:0007669"/>
    <property type="project" value="InterPro"/>
</dbReference>
<gene>
    <name evidence="1" type="ORF">Metlim_2780</name>
</gene>
<dbReference type="HOGENOM" id="CLU_014823_3_0_2"/>
<dbReference type="Proteomes" id="UP000005741">
    <property type="component" value="Chromosome"/>
</dbReference>
<dbReference type="Gene3D" id="3.60.60.10">
    <property type="entry name" value="Penicillin V Acylase, Chain A"/>
    <property type="match status" value="1"/>
</dbReference>
<evidence type="ECO:0000313" key="1">
    <source>
        <dbReference type="EMBL" id="EHQ36815.1"/>
    </source>
</evidence>
<dbReference type="RefSeq" id="WP_004079462.1">
    <property type="nucleotide sequence ID" value="NZ_CM001436.1"/>
</dbReference>
<dbReference type="PATRIC" id="fig|937775.9.peg.3124"/>
<dbReference type="GO" id="GO:0016805">
    <property type="term" value="F:dipeptidase activity"/>
    <property type="evidence" value="ECO:0007669"/>
    <property type="project" value="InterPro"/>
</dbReference>
<dbReference type="Pfam" id="PF03577">
    <property type="entry name" value="Peptidase_C69"/>
    <property type="match status" value="1"/>
</dbReference>